<organism evidence="2 3">
    <name type="scientific">Streptomyces lannensis</name>
    <dbReference type="NCBI Taxonomy" id="766498"/>
    <lineage>
        <taxon>Bacteria</taxon>
        <taxon>Bacillati</taxon>
        <taxon>Actinomycetota</taxon>
        <taxon>Actinomycetes</taxon>
        <taxon>Kitasatosporales</taxon>
        <taxon>Streptomycetaceae</taxon>
        <taxon>Streptomyces</taxon>
    </lineage>
</organism>
<evidence type="ECO:0000256" key="1">
    <source>
        <dbReference type="SAM" id="MobiDB-lite"/>
    </source>
</evidence>
<name>A0ABP7K025_9ACTN</name>
<feature type="compositionally biased region" description="Basic and acidic residues" evidence="1">
    <location>
        <begin position="1"/>
        <end position="14"/>
    </location>
</feature>
<comment type="caution">
    <text evidence="2">The sequence shown here is derived from an EMBL/GenBank/DDBJ whole genome shotgun (WGS) entry which is preliminary data.</text>
</comment>
<feature type="region of interest" description="Disordered" evidence="1">
    <location>
        <begin position="1"/>
        <end position="25"/>
    </location>
</feature>
<evidence type="ECO:0000313" key="2">
    <source>
        <dbReference type="EMBL" id="GAA3861238.1"/>
    </source>
</evidence>
<accession>A0ABP7K025</accession>
<feature type="region of interest" description="Disordered" evidence="1">
    <location>
        <begin position="37"/>
        <end position="83"/>
    </location>
</feature>
<evidence type="ECO:0000313" key="3">
    <source>
        <dbReference type="Proteomes" id="UP001501563"/>
    </source>
</evidence>
<gene>
    <name evidence="2" type="ORF">GCM10022207_26210</name>
</gene>
<proteinExistence type="predicted"/>
<sequence length="161" mass="16375">MVRSGVREVHERGTGKTMQSPSLQDRTMTHLTGQRAVHGAGLPADPPPGQGTSLARRERGMPGPEGLPPVAGSTDGTGARAHLPFGVTGRTTVIAVCAVGRPAPDGAAGLRGRAVPPSLREAARENAVAAAFAHGTAPRGSGAPSRKAVATARCTCEHRAR</sequence>
<keyword evidence="3" id="KW-1185">Reference proteome</keyword>
<reference evidence="3" key="1">
    <citation type="journal article" date="2019" name="Int. J. Syst. Evol. Microbiol.">
        <title>The Global Catalogue of Microorganisms (GCM) 10K type strain sequencing project: providing services to taxonomists for standard genome sequencing and annotation.</title>
        <authorList>
            <consortium name="The Broad Institute Genomics Platform"/>
            <consortium name="The Broad Institute Genome Sequencing Center for Infectious Disease"/>
            <person name="Wu L."/>
            <person name="Ma J."/>
        </authorList>
    </citation>
    <scope>NUCLEOTIDE SEQUENCE [LARGE SCALE GENOMIC DNA]</scope>
    <source>
        <strain evidence="3">JCM 16578</strain>
    </source>
</reference>
<protein>
    <submittedName>
        <fullName evidence="2">Uncharacterized protein</fullName>
    </submittedName>
</protein>
<dbReference type="Proteomes" id="UP001501563">
    <property type="component" value="Unassembled WGS sequence"/>
</dbReference>
<feature type="compositionally biased region" description="Polar residues" evidence="1">
    <location>
        <begin position="16"/>
        <end position="25"/>
    </location>
</feature>
<dbReference type="EMBL" id="BAAAZA010000006">
    <property type="protein sequence ID" value="GAA3861238.1"/>
    <property type="molecule type" value="Genomic_DNA"/>
</dbReference>